<feature type="transmembrane region" description="Helical" evidence="1">
    <location>
        <begin position="27"/>
        <end position="44"/>
    </location>
</feature>
<protein>
    <submittedName>
        <fullName evidence="2">Uncharacterized protein</fullName>
    </submittedName>
</protein>
<keyword evidence="1" id="KW-0472">Membrane</keyword>
<keyword evidence="1" id="KW-0812">Transmembrane</keyword>
<keyword evidence="1" id="KW-1133">Transmembrane helix</keyword>
<gene>
    <name evidence="2" type="ORF">HHI36_005368</name>
</gene>
<accession>A0ABD2NUJ7</accession>
<dbReference type="AlphaFoldDB" id="A0ABD2NUJ7"/>
<evidence type="ECO:0000313" key="2">
    <source>
        <dbReference type="EMBL" id="KAL3282174.1"/>
    </source>
</evidence>
<reference evidence="2 3" key="1">
    <citation type="journal article" date="2021" name="BMC Biol.">
        <title>Horizontally acquired antibacterial genes associated with adaptive radiation of ladybird beetles.</title>
        <authorList>
            <person name="Li H.S."/>
            <person name="Tang X.F."/>
            <person name="Huang Y.H."/>
            <person name="Xu Z.Y."/>
            <person name="Chen M.L."/>
            <person name="Du X.Y."/>
            <person name="Qiu B.Y."/>
            <person name="Chen P.T."/>
            <person name="Zhang W."/>
            <person name="Slipinski A."/>
            <person name="Escalona H.E."/>
            <person name="Waterhouse R.M."/>
            <person name="Zwick A."/>
            <person name="Pang H."/>
        </authorList>
    </citation>
    <scope>NUCLEOTIDE SEQUENCE [LARGE SCALE GENOMIC DNA]</scope>
    <source>
        <strain evidence="2">SYSU2018</strain>
    </source>
</reference>
<evidence type="ECO:0000313" key="3">
    <source>
        <dbReference type="Proteomes" id="UP001516400"/>
    </source>
</evidence>
<keyword evidence="3" id="KW-1185">Reference proteome</keyword>
<comment type="caution">
    <text evidence="2">The sequence shown here is derived from an EMBL/GenBank/DDBJ whole genome shotgun (WGS) entry which is preliminary data.</text>
</comment>
<proteinExistence type="predicted"/>
<dbReference type="EMBL" id="JABFTP020000144">
    <property type="protein sequence ID" value="KAL3282174.1"/>
    <property type="molecule type" value="Genomic_DNA"/>
</dbReference>
<sequence>MNIESKKLIITANYTVLNRKRKSEVSHSHSLFFFSTIYAFAFIFNKRHTMSCHKFLSRRSRKEAIFPEVKETQVMGSIKLWLARAKDRILDLHKKNEGQVMEPKEAADRDEAYVDANY</sequence>
<name>A0ABD2NUJ7_9CUCU</name>
<organism evidence="2 3">
    <name type="scientific">Cryptolaemus montrouzieri</name>
    <dbReference type="NCBI Taxonomy" id="559131"/>
    <lineage>
        <taxon>Eukaryota</taxon>
        <taxon>Metazoa</taxon>
        <taxon>Ecdysozoa</taxon>
        <taxon>Arthropoda</taxon>
        <taxon>Hexapoda</taxon>
        <taxon>Insecta</taxon>
        <taxon>Pterygota</taxon>
        <taxon>Neoptera</taxon>
        <taxon>Endopterygota</taxon>
        <taxon>Coleoptera</taxon>
        <taxon>Polyphaga</taxon>
        <taxon>Cucujiformia</taxon>
        <taxon>Coccinelloidea</taxon>
        <taxon>Coccinellidae</taxon>
        <taxon>Scymninae</taxon>
        <taxon>Scymnini</taxon>
        <taxon>Cryptolaemus</taxon>
    </lineage>
</organism>
<evidence type="ECO:0000256" key="1">
    <source>
        <dbReference type="SAM" id="Phobius"/>
    </source>
</evidence>
<dbReference type="Proteomes" id="UP001516400">
    <property type="component" value="Unassembled WGS sequence"/>
</dbReference>